<dbReference type="AlphaFoldDB" id="X1LQ39"/>
<dbReference type="EMBL" id="BARV01018581">
    <property type="protein sequence ID" value="GAI21228.1"/>
    <property type="molecule type" value="Genomic_DNA"/>
</dbReference>
<comment type="caution">
    <text evidence="1">The sequence shown here is derived from an EMBL/GenBank/DDBJ whole genome shotgun (WGS) entry which is preliminary data.</text>
</comment>
<feature type="non-terminal residue" evidence="1">
    <location>
        <position position="1"/>
    </location>
</feature>
<organism evidence="1">
    <name type="scientific">marine sediment metagenome</name>
    <dbReference type="NCBI Taxonomy" id="412755"/>
    <lineage>
        <taxon>unclassified sequences</taxon>
        <taxon>metagenomes</taxon>
        <taxon>ecological metagenomes</taxon>
    </lineage>
</organism>
<protein>
    <submittedName>
        <fullName evidence="1">Uncharacterized protein</fullName>
    </submittedName>
</protein>
<gene>
    <name evidence="1" type="ORF">S06H3_31385</name>
</gene>
<accession>X1LQ39</accession>
<reference evidence="1" key="1">
    <citation type="journal article" date="2014" name="Front. Microbiol.">
        <title>High frequency of phylogenetically diverse reductive dehalogenase-homologous genes in deep subseafloor sedimentary metagenomes.</title>
        <authorList>
            <person name="Kawai M."/>
            <person name="Futagami T."/>
            <person name="Toyoda A."/>
            <person name="Takaki Y."/>
            <person name="Nishi S."/>
            <person name="Hori S."/>
            <person name="Arai W."/>
            <person name="Tsubouchi T."/>
            <person name="Morono Y."/>
            <person name="Uchiyama I."/>
            <person name="Ito T."/>
            <person name="Fujiyama A."/>
            <person name="Inagaki F."/>
            <person name="Takami H."/>
        </authorList>
    </citation>
    <scope>NUCLEOTIDE SEQUENCE</scope>
    <source>
        <strain evidence="1">Expedition CK06-06</strain>
    </source>
</reference>
<sequence length="129" mass="14773">NPGCQQPANEPELIAQIVIKEIGYTAPVLTLNYFESVEALQLWLGTQEILSSSDWNCVDYALNLQGQAAEDGYIINVVCHEGYFYNWFFTRMELGEGTHLFNSVKIGDWIYYIEPMNHEISRRAVYLGD</sequence>
<proteinExistence type="predicted"/>
<evidence type="ECO:0000313" key="1">
    <source>
        <dbReference type="EMBL" id="GAI21228.1"/>
    </source>
</evidence>
<name>X1LQ39_9ZZZZ</name>